<gene>
    <name evidence="1" type="ORF">IPJ89_01130</name>
</gene>
<organism evidence="1">
    <name type="scientific">Candidatus Iainarchaeum sp</name>
    <dbReference type="NCBI Taxonomy" id="3101447"/>
    <lineage>
        <taxon>Archaea</taxon>
        <taxon>Candidatus Iainarchaeota</taxon>
        <taxon>Candidatus Iainarchaeia</taxon>
        <taxon>Candidatus Iainarchaeales</taxon>
        <taxon>Candidatus Iainarchaeaceae</taxon>
        <taxon>Candidatus Iainarchaeum</taxon>
    </lineage>
</organism>
<protein>
    <submittedName>
        <fullName evidence="1">Uncharacterized protein</fullName>
    </submittedName>
</protein>
<dbReference type="EMBL" id="CP064981">
    <property type="protein sequence ID" value="QQR92830.1"/>
    <property type="molecule type" value="Genomic_DNA"/>
</dbReference>
<sequence>MKSKENVARAVVFYAAGWNIQNYQGLMLVPTADSKKYFDIEIQADSTAQPYFLLGPTFPRFDKQWAEKVVITVRAKPDTPPGEYTVGLNPATPPKEINEKWSSDHKGLYFGGRGAISPEGNQIDLVINVQE</sequence>
<dbReference type="AlphaFoldDB" id="A0A7T9DK66"/>
<name>A0A7T9DK66_9ARCH</name>
<evidence type="ECO:0000313" key="1">
    <source>
        <dbReference type="EMBL" id="QQR92830.1"/>
    </source>
</evidence>
<reference evidence="1" key="1">
    <citation type="submission" date="2020-11" db="EMBL/GenBank/DDBJ databases">
        <title>Connecting structure to function with the recovery of over 1000 high-quality activated sludge metagenome-assembled genomes encoding full-length rRNA genes using long-read sequencing.</title>
        <authorList>
            <person name="Singleton C.M."/>
            <person name="Petriglieri F."/>
            <person name="Kristensen J.M."/>
            <person name="Kirkegaard R.H."/>
            <person name="Michaelsen T.Y."/>
            <person name="Andersen M.H."/>
            <person name="Karst S.M."/>
            <person name="Dueholm M.S."/>
            <person name="Nielsen P.H."/>
            <person name="Albertsen M."/>
        </authorList>
    </citation>
    <scope>NUCLEOTIDE SEQUENCE</scope>
    <source>
        <strain evidence="1">Fred_18-Q3-R57-64_BAT3C.431</strain>
    </source>
</reference>
<dbReference type="Proteomes" id="UP000596004">
    <property type="component" value="Chromosome"/>
</dbReference>
<proteinExistence type="predicted"/>
<accession>A0A7T9DK66</accession>